<dbReference type="OMA" id="REEDKQW"/>
<organism evidence="2 3">
    <name type="scientific">Eutypa lata (strain UCR-EL1)</name>
    <name type="common">Grapevine dieback disease fungus</name>
    <name type="synonym">Eutypa armeniacae</name>
    <dbReference type="NCBI Taxonomy" id="1287681"/>
    <lineage>
        <taxon>Eukaryota</taxon>
        <taxon>Fungi</taxon>
        <taxon>Dikarya</taxon>
        <taxon>Ascomycota</taxon>
        <taxon>Pezizomycotina</taxon>
        <taxon>Sordariomycetes</taxon>
        <taxon>Xylariomycetidae</taxon>
        <taxon>Xylariales</taxon>
        <taxon>Diatrypaceae</taxon>
        <taxon>Eutypa</taxon>
    </lineage>
</organism>
<dbReference type="HOGENOM" id="CLU_075611_0_0_1"/>
<feature type="compositionally biased region" description="Low complexity" evidence="1">
    <location>
        <begin position="171"/>
        <end position="191"/>
    </location>
</feature>
<dbReference type="KEGG" id="ela:UCREL1_3313"/>
<sequence length="270" mass="28484">MATETISHVGASRLERLSAEDFETASIRSAAPSYISDVPSYHSALPPYESSTTPAYTQTPSSRPAPLVPPITSAFEARGPGLPPIPPPRSHADVPDLNGFLNGFRIPTWSTTTSNPMYARVAHRRAASASAGGGAGAGAGVAVENALRSVLDRVGAPGAPGAVGGGGGGASSSSSSAASGSGSGSSLAGSSRTRHLEDPHLVGEEAAARARRARLARENGDDVLLREDRRWDWFLAQMKDREERDRSWANFRRELESGNRKRLARYIGRR</sequence>
<evidence type="ECO:0000313" key="2">
    <source>
        <dbReference type="EMBL" id="EMR69668.1"/>
    </source>
</evidence>
<evidence type="ECO:0000256" key="1">
    <source>
        <dbReference type="SAM" id="MobiDB-lite"/>
    </source>
</evidence>
<feature type="region of interest" description="Disordered" evidence="1">
    <location>
        <begin position="37"/>
        <end position="66"/>
    </location>
</feature>
<feature type="region of interest" description="Disordered" evidence="1">
    <location>
        <begin position="162"/>
        <end position="201"/>
    </location>
</feature>
<keyword evidence="3" id="KW-1185">Reference proteome</keyword>
<dbReference type="Proteomes" id="UP000012174">
    <property type="component" value="Unassembled WGS sequence"/>
</dbReference>
<proteinExistence type="predicted"/>
<accession>M7SYQ9</accession>
<dbReference type="eggNOG" id="ENOG502SVSE">
    <property type="taxonomic scope" value="Eukaryota"/>
</dbReference>
<feature type="region of interest" description="Disordered" evidence="1">
    <location>
        <begin position="1"/>
        <end position="20"/>
    </location>
</feature>
<dbReference type="EMBL" id="KB706039">
    <property type="protein sequence ID" value="EMR69668.1"/>
    <property type="molecule type" value="Genomic_DNA"/>
</dbReference>
<name>M7SYQ9_EUTLA</name>
<dbReference type="AlphaFoldDB" id="M7SYQ9"/>
<dbReference type="OrthoDB" id="4203030at2759"/>
<feature type="compositionally biased region" description="Polar residues" evidence="1">
    <location>
        <begin position="49"/>
        <end position="62"/>
    </location>
</feature>
<protein>
    <submittedName>
        <fullName evidence="2">Uncharacterized protein</fullName>
    </submittedName>
</protein>
<evidence type="ECO:0000313" key="3">
    <source>
        <dbReference type="Proteomes" id="UP000012174"/>
    </source>
</evidence>
<reference evidence="3" key="1">
    <citation type="journal article" date="2013" name="Genome Announc.">
        <title>Draft genome sequence of the grapevine dieback fungus Eutypa lata UCR-EL1.</title>
        <authorList>
            <person name="Blanco-Ulate B."/>
            <person name="Rolshausen P.E."/>
            <person name="Cantu D."/>
        </authorList>
    </citation>
    <scope>NUCLEOTIDE SEQUENCE [LARGE SCALE GENOMIC DNA]</scope>
    <source>
        <strain evidence="3">UCR-EL1</strain>
    </source>
</reference>
<gene>
    <name evidence="2" type="ORF">UCREL1_3313</name>
</gene>